<evidence type="ECO:0000256" key="20">
    <source>
        <dbReference type="RuleBase" id="RU004516"/>
    </source>
</evidence>
<gene>
    <name evidence="21 22" type="primary">ilvE</name>
    <name evidence="22" type="ORF">QJT81_02015</name>
</gene>
<evidence type="ECO:0000256" key="14">
    <source>
        <dbReference type="ARBA" id="ARBA00048212"/>
    </source>
</evidence>
<dbReference type="InterPro" id="IPR043131">
    <property type="entry name" value="BCAT-like_N"/>
</dbReference>
<dbReference type="KEGG" id="tput:QJT81_02015"/>
<dbReference type="GO" id="GO:0008696">
    <property type="term" value="F:4-amino-4-deoxychorismate lyase activity"/>
    <property type="evidence" value="ECO:0007669"/>
    <property type="project" value="UniProtKB-EC"/>
</dbReference>
<comment type="pathway">
    <text evidence="13">Cofactor biosynthesis; tetrahydrofolate biosynthesis; 4-aminobenzoate from chorismate: step 2/2.</text>
</comment>
<dbReference type="Gene3D" id="3.30.470.10">
    <property type="match status" value="1"/>
</dbReference>
<dbReference type="InterPro" id="IPR036038">
    <property type="entry name" value="Aminotransferase-like"/>
</dbReference>
<accession>A0AA95HCK7</accession>
<dbReference type="PANTHER" id="PTHR42743:SF11">
    <property type="entry name" value="AMINODEOXYCHORISMATE LYASE"/>
    <property type="match status" value="1"/>
</dbReference>
<evidence type="ECO:0000256" key="8">
    <source>
        <dbReference type="ARBA" id="ARBA00022605"/>
    </source>
</evidence>
<dbReference type="GO" id="GO:0008652">
    <property type="term" value="P:amino acid biosynthetic process"/>
    <property type="evidence" value="ECO:0007669"/>
    <property type="project" value="UniProtKB-KW"/>
</dbReference>
<comment type="pathway">
    <text evidence="3 21">Amino-acid biosynthesis; L-isoleucine biosynthesis; L-isoleucine from 2-oxobutanoate: step 4/4.</text>
</comment>
<dbReference type="InterPro" id="IPR001544">
    <property type="entry name" value="Aminotrans_IV"/>
</dbReference>
<evidence type="ECO:0000256" key="13">
    <source>
        <dbReference type="ARBA" id="ARBA00035633"/>
    </source>
</evidence>
<evidence type="ECO:0000256" key="6">
    <source>
        <dbReference type="ARBA" id="ARBA00009320"/>
    </source>
</evidence>
<evidence type="ECO:0000256" key="1">
    <source>
        <dbReference type="ARBA" id="ARBA00001933"/>
    </source>
</evidence>
<evidence type="ECO:0000256" key="16">
    <source>
        <dbReference type="ARBA" id="ARBA00049229"/>
    </source>
</evidence>
<dbReference type="GO" id="GO:0005829">
    <property type="term" value="C:cytosol"/>
    <property type="evidence" value="ECO:0007669"/>
    <property type="project" value="TreeGrafter"/>
</dbReference>
<dbReference type="CDD" id="cd01558">
    <property type="entry name" value="D-AAT_like"/>
    <property type="match status" value="1"/>
</dbReference>
<dbReference type="FunFam" id="3.20.10.10:FF:000002">
    <property type="entry name" value="D-alanine aminotransferase"/>
    <property type="match status" value="1"/>
</dbReference>
<dbReference type="NCBIfam" id="TIGR01122">
    <property type="entry name" value="ilvE_I"/>
    <property type="match status" value="1"/>
</dbReference>
<comment type="catalytic activity">
    <reaction evidence="17">
        <text>4-amino-4-deoxychorismate = 4-aminobenzoate + pyruvate + H(+)</text>
        <dbReference type="Rhea" id="RHEA:16201"/>
        <dbReference type="ChEBI" id="CHEBI:15361"/>
        <dbReference type="ChEBI" id="CHEBI:15378"/>
        <dbReference type="ChEBI" id="CHEBI:17836"/>
        <dbReference type="ChEBI" id="CHEBI:58406"/>
        <dbReference type="EC" id="4.1.3.38"/>
    </reaction>
</comment>
<evidence type="ECO:0000256" key="12">
    <source>
        <dbReference type="ARBA" id="ARBA00023304"/>
    </source>
</evidence>
<organism evidence="22">
    <name type="scientific">Candidatus Thiothrix putei</name>
    <dbReference type="NCBI Taxonomy" id="3080811"/>
    <lineage>
        <taxon>Bacteria</taxon>
        <taxon>Pseudomonadati</taxon>
        <taxon>Pseudomonadota</taxon>
        <taxon>Gammaproteobacteria</taxon>
        <taxon>Thiotrichales</taxon>
        <taxon>Thiotrichaceae</taxon>
        <taxon>Thiothrix</taxon>
    </lineage>
</organism>
<dbReference type="AlphaFoldDB" id="A0AA95HCK7"/>
<evidence type="ECO:0000256" key="10">
    <source>
        <dbReference type="ARBA" id="ARBA00022898"/>
    </source>
</evidence>
<evidence type="ECO:0000256" key="21">
    <source>
        <dbReference type="RuleBase" id="RU364094"/>
    </source>
</evidence>
<dbReference type="GO" id="GO:0046656">
    <property type="term" value="P:folic acid biosynthetic process"/>
    <property type="evidence" value="ECO:0007669"/>
    <property type="project" value="UniProtKB-KW"/>
</dbReference>
<evidence type="ECO:0000256" key="3">
    <source>
        <dbReference type="ARBA" id="ARBA00004824"/>
    </source>
</evidence>
<dbReference type="GO" id="GO:0004084">
    <property type="term" value="F:branched-chain-amino-acid transaminase activity"/>
    <property type="evidence" value="ECO:0007669"/>
    <property type="project" value="UniProtKB-EC"/>
</dbReference>
<keyword evidence="11" id="KW-0289">Folate biosynthesis</keyword>
<comment type="cofactor">
    <cofactor evidence="1 20">
        <name>pyridoxal 5'-phosphate</name>
        <dbReference type="ChEBI" id="CHEBI:597326"/>
    </cofactor>
</comment>
<comment type="pathway">
    <text evidence="4 21">Amino-acid biosynthesis; L-valine biosynthesis; L-valine from pyruvate: step 4/4.</text>
</comment>
<dbReference type="SUPFAM" id="SSF56752">
    <property type="entry name" value="D-aminoacid aminotransferase-like PLP-dependent enzymes"/>
    <property type="match status" value="1"/>
</dbReference>
<dbReference type="Gene3D" id="3.20.10.10">
    <property type="entry name" value="D-amino Acid Aminotransferase, subunit A, domain 2"/>
    <property type="match status" value="1"/>
</dbReference>
<evidence type="ECO:0000256" key="15">
    <source>
        <dbReference type="ARBA" id="ARBA00048798"/>
    </source>
</evidence>
<dbReference type="InterPro" id="IPR050571">
    <property type="entry name" value="Class-IV_PLP-Dep_Aminotrnsfr"/>
</dbReference>
<dbReference type="GO" id="GO:0009082">
    <property type="term" value="P:branched-chain amino acid biosynthetic process"/>
    <property type="evidence" value="ECO:0007669"/>
    <property type="project" value="UniProtKB-KW"/>
</dbReference>
<keyword evidence="8 21" id="KW-0028">Amino-acid biosynthesis</keyword>
<proteinExistence type="inferred from homology"/>
<comment type="function">
    <text evidence="18">Involved in the biosynthesis of p-aminobenzoate (PABA), a precursor of tetrahydrofolate. Converts 4-amino-4-deoxychorismate into 4-aminobenzoate (PABA) and pyruvate.</text>
</comment>
<name>A0AA95HCK7_9GAMM</name>
<evidence type="ECO:0000256" key="17">
    <source>
        <dbReference type="ARBA" id="ARBA00049529"/>
    </source>
</evidence>
<reference evidence="22" key="2">
    <citation type="submission" date="2023-04" db="EMBL/GenBank/DDBJ databases">
        <authorList>
            <person name="Beletskiy A.V."/>
            <person name="Mardanov A.V."/>
            <person name="Ravin N.V."/>
        </authorList>
    </citation>
    <scope>NUCLEOTIDE SEQUENCE</scope>
    <source>
        <strain evidence="22">GKL-02</strain>
    </source>
</reference>
<dbReference type="InterPro" id="IPR018300">
    <property type="entry name" value="Aminotrans_IV_CS"/>
</dbReference>
<evidence type="ECO:0000256" key="4">
    <source>
        <dbReference type="ARBA" id="ARBA00004931"/>
    </source>
</evidence>
<evidence type="ECO:0000256" key="5">
    <source>
        <dbReference type="ARBA" id="ARBA00005072"/>
    </source>
</evidence>
<evidence type="ECO:0000256" key="9">
    <source>
        <dbReference type="ARBA" id="ARBA00022679"/>
    </source>
</evidence>
<keyword evidence="7 21" id="KW-0032">Aminotransferase</keyword>
<evidence type="ECO:0000256" key="11">
    <source>
        <dbReference type="ARBA" id="ARBA00022909"/>
    </source>
</evidence>
<comment type="catalytic activity">
    <reaction evidence="16 21">
        <text>L-leucine + 2-oxoglutarate = 4-methyl-2-oxopentanoate + L-glutamate</text>
        <dbReference type="Rhea" id="RHEA:18321"/>
        <dbReference type="ChEBI" id="CHEBI:16810"/>
        <dbReference type="ChEBI" id="CHEBI:17865"/>
        <dbReference type="ChEBI" id="CHEBI:29985"/>
        <dbReference type="ChEBI" id="CHEBI:57427"/>
        <dbReference type="EC" id="2.6.1.42"/>
    </reaction>
</comment>
<sequence length="292" mass="31341">MFDQARCWIDGSIMPASEAKISVFDHGFLYGDGVFEGVRFYNGKAFRLPLHLKRLQRSAQALQLAIPLSGDELTQAVAQLIAASPLSDGYLRIIVTRGVGVLGINPTTCQQPSVIIIADQLQMVSDAQRAQGVRAVIASTRRLTPDRLDSRIKSLNYLNAILARMEANYAGVEEAILLNDRGCVAEGTADNLFIVSDGVLLTPPATEGALAGITRQTVLELAVANGIPAREAILTPYDLYNADECFLTGTGAKLIPVREIDGRKIAACPGAIYQQLTAAFAALIERELSISA</sequence>
<dbReference type="EC" id="2.6.1.42" evidence="21"/>
<comment type="catalytic activity">
    <reaction evidence="14 21">
        <text>L-valine + 2-oxoglutarate = 3-methyl-2-oxobutanoate + L-glutamate</text>
        <dbReference type="Rhea" id="RHEA:24813"/>
        <dbReference type="ChEBI" id="CHEBI:11851"/>
        <dbReference type="ChEBI" id="CHEBI:16810"/>
        <dbReference type="ChEBI" id="CHEBI:29985"/>
        <dbReference type="ChEBI" id="CHEBI:57762"/>
        <dbReference type="EC" id="2.6.1.42"/>
    </reaction>
</comment>
<dbReference type="InterPro" id="IPR005785">
    <property type="entry name" value="B_amino_transI"/>
</dbReference>
<dbReference type="Proteomes" id="UP001301326">
    <property type="component" value="Chromosome"/>
</dbReference>
<comment type="function">
    <text evidence="2 21">Acts on leucine, isoleucine and valine.</text>
</comment>
<keyword evidence="9 21" id="KW-0808">Transferase</keyword>
<dbReference type="EMBL" id="CP124756">
    <property type="protein sequence ID" value="WGZ94791.1"/>
    <property type="molecule type" value="Genomic_DNA"/>
</dbReference>
<keyword evidence="12 21" id="KW-0100">Branched-chain amino acid biosynthesis</keyword>
<keyword evidence="10 20" id="KW-0663">Pyridoxal phosphate</keyword>
<comment type="pathway">
    <text evidence="5 21">Amino-acid biosynthesis; L-leucine biosynthesis; L-leucine from 3-methyl-2-oxobutanoate: step 4/4.</text>
</comment>
<evidence type="ECO:0000256" key="19">
    <source>
        <dbReference type="RuleBase" id="RU004106"/>
    </source>
</evidence>
<dbReference type="Pfam" id="PF01063">
    <property type="entry name" value="Aminotran_4"/>
    <property type="match status" value="1"/>
</dbReference>
<protein>
    <recommendedName>
        <fullName evidence="21">Branched-chain-amino-acid aminotransferase</fullName>
        <shortName evidence="21">BCAT</shortName>
        <ecNumber evidence="21">2.6.1.42</ecNumber>
    </recommendedName>
</protein>
<evidence type="ECO:0000256" key="18">
    <source>
        <dbReference type="ARBA" id="ARBA00054027"/>
    </source>
</evidence>
<reference evidence="22" key="1">
    <citation type="journal article" date="2023" name="Int. J. Mol. Sci.">
        <title>Metagenomics Revealed a New Genus 'Candidatus Thiocaldithrix dubininis' gen. nov., sp. nov. and a New Species 'Candidatus Thiothrix putei' sp. nov. in the Family Thiotrichaceae, Some Members of Which Have Traits of Both Na+- and H+-Motive Energetics.</title>
        <authorList>
            <person name="Ravin N.V."/>
            <person name="Muntyan M.S."/>
            <person name="Smolyakov D.D."/>
            <person name="Rudenko T.S."/>
            <person name="Beletsky A.V."/>
            <person name="Mardanov A.V."/>
            <person name="Grabovich M.Y."/>
        </authorList>
    </citation>
    <scope>NUCLEOTIDE SEQUENCE</scope>
    <source>
        <strain evidence="22">GKL-02</strain>
    </source>
</reference>
<evidence type="ECO:0000256" key="7">
    <source>
        <dbReference type="ARBA" id="ARBA00022576"/>
    </source>
</evidence>
<dbReference type="InterPro" id="IPR043132">
    <property type="entry name" value="BCAT-like_C"/>
</dbReference>
<dbReference type="PANTHER" id="PTHR42743">
    <property type="entry name" value="AMINO-ACID AMINOTRANSFERASE"/>
    <property type="match status" value="1"/>
</dbReference>
<evidence type="ECO:0000256" key="2">
    <source>
        <dbReference type="ARBA" id="ARBA00003109"/>
    </source>
</evidence>
<evidence type="ECO:0000313" key="22">
    <source>
        <dbReference type="EMBL" id="WGZ94791.1"/>
    </source>
</evidence>
<dbReference type="PROSITE" id="PS00770">
    <property type="entry name" value="AA_TRANSFER_CLASS_4"/>
    <property type="match status" value="1"/>
</dbReference>
<comment type="catalytic activity">
    <reaction evidence="15 21">
        <text>L-isoleucine + 2-oxoglutarate = (S)-3-methyl-2-oxopentanoate + L-glutamate</text>
        <dbReference type="Rhea" id="RHEA:24801"/>
        <dbReference type="ChEBI" id="CHEBI:16810"/>
        <dbReference type="ChEBI" id="CHEBI:29985"/>
        <dbReference type="ChEBI" id="CHEBI:35146"/>
        <dbReference type="ChEBI" id="CHEBI:58045"/>
        <dbReference type="EC" id="2.6.1.42"/>
    </reaction>
</comment>
<comment type="similarity">
    <text evidence="6 19">Belongs to the class-IV pyridoxal-phosphate-dependent aminotransferase family.</text>
</comment>